<accession>A0AAD1YZE6</accession>
<dbReference type="Proteomes" id="UP000834106">
    <property type="component" value="Chromosome 3"/>
</dbReference>
<organism evidence="1 2">
    <name type="scientific">Fraxinus pennsylvanica</name>
    <dbReference type="NCBI Taxonomy" id="56036"/>
    <lineage>
        <taxon>Eukaryota</taxon>
        <taxon>Viridiplantae</taxon>
        <taxon>Streptophyta</taxon>
        <taxon>Embryophyta</taxon>
        <taxon>Tracheophyta</taxon>
        <taxon>Spermatophyta</taxon>
        <taxon>Magnoliopsida</taxon>
        <taxon>eudicotyledons</taxon>
        <taxon>Gunneridae</taxon>
        <taxon>Pentapetalae</taxon>
        <taxon>asterids</taxon>
        <taxon>lamiids</taxon>
        <taxon>Lamiales</taxon>
        <taxon>Oleaceae</taxon>
        <taxon>Oleeae</taxon>
        <taxon>Fraxinus</taxon>
    </lineage>
</organism>
<protein>
    <submittedName>
        <fullName evidence="1">Uncharacterized protein</fullName>
    </submittedName>
</protein>
<proteinExistence type="predicted"/>
<dbReference type="EMBL" id="OU503038">
    <property type="protein sequence ID" value="CAI9757507.1"/>
    <property type="molecule type" value="Genomic_DNA"/>
</dbReference>
<evidence type="ECO:0000313" key="1">
    <source>
        <dbReference type="EMBL" id="CAI9757507.1"/>
    </source>
</evidence>
<name>A0AAD1YZE6_9LAMI</name>
<keyword evidence="2" id="KW-1185">Reference proteome</keyword>
<reference evidence="1" key="1">
    <citation type="submission" date="2023-05" db="EMBL/GenBank/DDBJ databases">
        <authorList>
            <person name="Huff M."/>
        </authorList>
    </citation>
    <scope>NUCLEOTIDE SEQUENCE</scope>
</reference>
<evidence type="ECO:0000313" key="2">
    <source>
        <dbReference type="Proteomes" id="UP000834106"/>
    </source>
</evidence>
<dbReference type="AlphaFoldDB" id="A0AAD1YZE6"/>
<sequence length="129" mass="14362">MGHLSSPLSSREATCSWWLSFVSPVGEPSELAPAVFPCLSSWGEEEISEREKQERELCGYGSGEVVCKERDIGMGPLGYRTQADSNPLIIRLFGDEYCPQLGQDLHQDGEDHPYGGIITAENMPMIWNR</sequence>
<gene>
    <name evidence="1" type="ORF">FPE_LOCUS4937</name>
</gene>